<keyword evidence="4 5" id="KW-0975">Bacterial flagellum</keyword>
<keyword evidence="9" id="KW-1185">Reference proteome</keyword>
<evidence type="ECO:0000256" key="2">
    <source>
        <dbReference type="ARBA" id="ARBA00011255"/>
    </source>
</evidence>
<sequence length="449" mass="47301">MITAPGVGSGLDVQSIVSQLMALERRPLEALARRQDQYEAQLSAYGQLNSALSSFQDAMEALGTTDSFKVYAATSADESALKVSANSNASLGTYNVRVERLASNHKMASAEFLDTTTFGGNAGDGLTIQVGDTAANAVSIDLSTAATMEEIRDLVNEDPGNPGVTATIIDGNNGNQKLVLTSDETGTASAITLSYAGTIDAATFGMQTLNDIGGDLSLLDSRISVDGYDITRSGNTLTDVIQGVSLDLQAARPGVDIQIKVERDTSSVKESVQGFADAYNDLRTSIRSLREGQLEADSTLLSIERGLLGILNNPTGGGAFTHLTEIGVSLQKDGTMSVNSSSIDDALNSDYSAVADLFANSENGYAVRLGALAGTWLEDGGLIESRTDGLDSRIEDLQDRQIAMDRRLSQVEARYLKQFSSLDSLMSQLQGTSSFLTSQLASLPGAGTR</sequence>
<dbReference type="AlphaFoldDB" id="A0A7U6GIJ5"/>
<proteinExistence type="inferred from homology"/>
<dbReference type="EMBL" id="AP012273">
    <property type="protein sequence ID" value="BAO44299.1"/>
    <property type="molecule type" value="Genomic_DNA"/>
</dbReference>
<evidence type="ECO:0000256" key="4">
    <source>
        <dbReference type="ARBA" id="ARBA00023143"/>
    </source>
</evidence>
<feature type="domain" description="Flagellar hook-associated protein 2 N-terminal" evidence="6">
    <location>
        <begin position="9"/>
        <end position="105"/>
    </location>
</feature>
<dbReference type="PANTHER" id="PTHR30288:SF0">
    <property type="entry name" value="FLAGELLAR HOOK-ASSOCIATED PROTEIN 2"/>
    <property type="match status" value="1"/>
</dbReference>
<dbReference type="Proteomes" id="UP000031631">
    <property type="component" value="Chromosome"/>
</dbReference>
<comment type="similarity">
    <text evidence="1 5">Belongs to the FliD family.</text>
</comment>
<feature type="domain" description="Flagellar hook-associated protein 2 C-terminal" evidence="7">
    <location>
        <begin position="220"/>
        <end position="430"/>
    </location>
</feature>
<comment type="function">
    <text evidence="5">Required for morphogenesis and for the elongation of the flagellar filament by facilitating polymerization of the flagellin monomers at the tip of growing filament. Forms a capping structure, which prevents flagellin subunits (transported through the central channel of the flagellum) from leaking out without polymerization at the distal end.</text>
</comment>
<comment type="subcellular location">
    <subcellularLocation>
        <location evidence="5">Secreted</location>
    </subcellularLocation>
    <subcellularLocation>
        <location evidence="5">Bacterial flagellum</location>
    </subcellularLocation>
</comment>
<evidence type="ECO:0000256" key="3">
    <source>
        <dbReference type="ARBA" id="ARBA00023054"/>
    </source>
</evidence>
<dbReference type="Pfam" id="PF02465">
    <property type="entry name" value="FliD_N"/>
    <property type="match status" value="1"/>
</dbReference>
<dbReference type="InterPro" id="IPR010810">
    <property type="entry name" value="Flagellin_hook_IN_motif"/>
</dbReference>
<evidence type="ECO:0000256" key="1">
    <source>
        <dbReference type="ARBA" id="ARBA00009764"/>
    </source>
</evidence>
<keyword evidence="8" id="KW-0966">Cell projection</keyword>
<comment type="subunit">
    <text evidence="2 5">Homopentamer.</text>
</comment>
<dbReference type="KEGG" id="tbn:TBH_C1376"/>
<dbReference type="RefSeq" id="WP_041066951.1">
    <property type="nucleotide sequence ID" value="NZ_AP012273.1"/>
</dbReference>
<evidence type="ECO:0000256" key="5">
    <source>
        <dbReference type="RuleBase" id="RU362066"/>
    </source>
</evidence>
<dbReference type="GO" id="GO:0007155">
    <property type="term" value="P:cell adhesion"/>
    <property type="evidence" value="ECO:0007669"/>
    <property type="project" value="InterPro"/>
</dbReference>
<dbReference type="Pfam" id="PF07195">
    <property type="entry name" value="FliD_C"/>
    <property type="match status" value="1"/>
</dbReference>
<keyword evidence="8" id="KW-0969">Cilium</keyword>
<dbReference type="GO" id="GO:0005576">
    <property type="term" value="C:extracellular region"/>
    <property type="evidence" value="ECO:0007669"/>
    <property type="project" value="UniProtKB-SubCell"/>
</dbReference>
<evidence type="ECO:0000313" key="9">
    <source>
        <dbReference type="Proteomes" id="UP000031631"/>
    </source>
</evidence>
<dbReference type="GO" id="GO:0071973">
    <property type="term" value="P:bacterial-type flagellum-dependent cell motility"/>
    <property type="evidence" value="ECO:0007669"/>
    <property type="project" value="TreeGrafter"/>
</dbReference>
<dbReference type="OrthoDB" id="9810816at2"/>
<organism evidence="8 9">
    <name type="scientific">Thiolapillus brandeum</name>
    <dbReference type="NCBI Taxonomy" id="1076588"/>
    <lineage>
        <taxon>Bacteria</taxon>
        <taxon>Pseudomonadati</taxon>
        <taxon>Pseudomonadota</taxon>
        <taxon>Gammaproteobacteria</taxon>
        <taxon>Chromatiales</taxon>
        <taxon>Sedimenticolaceae</taxon>
        <taxon>Thiolapillus</taxon>
    </lineage>
</organism>
<gene>
    <name evidence="8" type="ORF">TBH_C1376</name>
</gene>
<accession>A0A7U6GIJ5</accession>
<keyword evidence="8" id="KW-0282">Flagellum</keyword>
<evidence type="ECO:0000259" key="6">
    <source>
        <dbReference type="Pfam" id="PF02465"/>
    </source>
</evidence>
<dbReference type="InterPro" id="IPR010809">
    <property type="entry name" value="FliD_C"/>
</dbReference>
<reference evidence="8 9" key="1">
    <citation type="journal article" date="2014" name="PLoS ONE">
        <title>Physiological and genomic features of a novel sulfur-oxidizing gammaproteobacterium belonging to a previously uncultivated symbiotic lineage isolated from a hydrothermal vent.</title>
        <authorList>
            <person name="Nunoura T."/>
            <person name="Takaki Y."/>
            <person name="Kazama H."/>
            <person name="Kakuta J."/>
            <person name="Shimamura S."/>
            <person name="Makita H."/>
            <person name="Hirai M."/>
            <person name="Miyazaki M."/>
            <person name="Takai K."/>
        </authorList>
    </citation>
    <scope>NUCLEOTIDE SEQUENCE [LARGE SCALE GENOMIC DNA]</scope>
    <source>
        <strain evidence="8 9">Hiromi1</strain>
    </source>
</reference>
<evidence type="ECO:0000259" key="7">
    <source>
        <dbReference type="Pfam" id="PF07195"/>
    </source>
</evidence>
<dbReference type="InterPro" id="IPR040026">
    <property type="entry name" value="FliD"/>
</dbReference>
<keyword evidence="5" id="KW-0964">Secreted</keyword>
<evidence type="ECO:0000313" key="8">
    <source>
        <dbReference type="EMBL" id="BAO44299.1"/>
    </source>
</evidence>
<dbReference type="InterPro" id="IPR003481">
    <property type="entry name" value="FliD_N"/>
</dbReference>
<dbReference type="PANTHER" id="PTHR30288">
    <property type="entry name" value="FLAGELLAR CAP/ASSEMBLY PROTEIN FLID"/>
    <property type="match status" value="1"/>
</dbReference>
<protein>
    <recommendedName>
        <fullName evidence="5">Flagellar hook-associated protein 2</fullName>
        <shortName evidence="5">HAP2</shortName>
    </recommendedName>
    <alternativeName>
        <fullName evidence="5">Flagellar cap protein</fullName>
    </alternativeName>
</protein>
<name>A0A7U6GIJ5_9GAMM</name>
<dbReference type="GO" id="GO:0009421">
    <property type="term" value="C:bacterial-type flagellum filament cap"/>
    <property type="evidence" value="ECO:0007669"/>
    <property type="project" value="InterPro"/>
</dbReference>
<dbReference type="GO" id="GO:0009424">
    <property type="term" value="C:bacterial-type flagellum hook"/>
    <property type="evidence" value="ECO:0007669"/>
    <property type="project" value="UniProtKB-UniRule"/>
</dbReference>
<dbReference type="Pfam" id="PF07196">
    <property type="entry name" value="Flagellin_IN"/>
    <property type="match status" value="1"/>
</dbReference>
<keyword evidence="3" id="KW-0175">Coiled coil</keyword>